<dbReference type="GO" id="GO:0035438">
    <property type="term" value="F:cyclic-di-GMP binding"/>
    <property type="evidence" value="ECO:0007669"/>
    <property type="project" value="TreeGrafter"/>
</dbReference>
<dbReference type="GO" id="GO:0045087">
    <property type="term" value="P:innate immune response"/>
    <property type="evidence" value="ECO:0007669"/>
    <property type="project" value="TreeGrafter"/>
</dbReference>
<reference evidence="2 3" key="1">
    <citation type="submission" date="2020-06" db="EMBL/GenBank/DDBJ databases">
        <authorList>
            <person name="Li R."/>
            <person name="Bekaert M."/>
        </authorList>
    </citation>
    <scope>NUCLEOTIDE SEQUENCE [LARGE SCALE GENOMIC DNA]</scope>
    <source>
        <strain evidence="3">wild</strain>
    </source>
</reference>
<accession>A0A6J8E799</accession>
<dbReference type="PANTHER" id="PTHR34339:SF1">
    <property type="entry name" value="STIMULATOR OF INTERFERON GENES PROTEIN"/>
    <property type="match status" value="1"/>
</dbReference>
<protein>
    <submittedName>
        <fullName evidence="2">TMEM173</fullName>
    </submittedName>
</protein>
<dbReference type="InterPro" id="IPR029158">
    <property type="entry name" value="STING"/>
</dbReference>
<dbReference type="GO" id="GO:0016239">
    <property type="term" value="P:positive regulation of macroautophagy"/>
    <property type="evidence" value="ECO:0007669"/>
    <property type="project" value="TreeGrafter"/>
</dbReference>
<sequence length="658" mass="76015">MQAPNTLGNTGKSYLQLFFNFQASYWSTEIKQVFSSCHLKIWRRKLKYYLTKIKDVVNIKNLSRVYGKLGKTGAASVTLVSAFTAYKVFIQDLITGLNWSSGKITEKREAEERRKMIGNDVAHGLAWSHYCGYLQHVLPVIEEKIEQTEWYKKLPKDEKKKLPKKLYELIPRKCYVDIPGSDENIEKVSDIAIEGDRAGNKRKIKLQIYSIRDGKMKYYCVCECPPVLNTINNMNDIQTAGISRSTSSNLFFPWRKNPTLQVFTVDTKLVQLMRFYYAINALLCLKKDNKEKARFLLFNESEDKLSRVLLKAIKEDLKVDSSDQSLHSSLMGKKLQSAEENKDAFYQFDVFVTYPEDVGEHEKQPVEKMSKHLKARNMNILLEKDCLGKDWLEKMKFAATKCRWIVIVDKPKGSSSEKKSWFEHKGSKSKTLMSYKVVASLKGILESRKVQTVAIVNESDELHIYDDLRWVACIPFHNNEHNLIETLYKVMSGNEVKLENSTDLYLKPGEAAVGLAWGFAVNYLNKVLPEMKEKTTTVMDGKKQNFKLDKKLFLVVPESCKTDQTLKDIPVHGKTKLPDDSSRSYQFTMYKLHADQEKYFVGQYAAPVDVIYQMKEAGLLTEEQMKSEVKTFYTTVDKIMKILLQNKTKDYEFVFYNG</sequence>
<evidence type="ECO:0000259" key="1">
    <source>
        <dbReference type="Pfam" id="PF15009"/>
    </source>
</evidence>
<dbReference type="Pfam" id="PF15009">
    <property type="entry name" value="STING_LBD"/>
    <property type="match status" value="2"/>
</dbReference>
<dbReference type="GO" id="GO:0061507">
    <property type="term" value="F:2',3'-cyclic GMP-AMP binding"/>
    <property type="evidence" value="ECO:0007669"/>
    <property type="project" value="TreeGrafter"/>
</dbReference>
<dbReference type="Gene3D" id="3.40.50.12100">
    <property type="entry name" value="Stimulator of interferon genes protein"/>
    <property type="match status" value="2"/>
</dbReference>
<dbReference type="Gene3D" id="1.20.5.5200">
    <property type="match status" value="2"/>
</dbReference>
<feature type="domain" description="STING ligand-binding" evidence="1">
    <location>
        <begin position="512"/>
        <end position="657"/>
    </location>
</feature>
<gene>
    <name evidence="2" type="ORF">MCOR_48159</name>
</gene>
<evidence type="ECO:0000313" key="3">
    <source>
        <dbReference type="Proteomes" id="UP000507470"/>
    </source>
</evidence>
<evidence type="ECO:0000313" key="2">
    <source>
        <dbReference type="EMBL" id="CAC5415462.1"/>
    </source>
</evidence>
<dbReference type="GO" id="GO:0000045">
    <property type="term" value="P:autophagosome assembly"/>
    <property type="evidence" value="ECO:0007669"/>
    <property type="project" value="TreeGrafter"/>
</dbReference>
<dbReference type="GO" id="GO:0061709">
    <property type="term" value="P:reticulophagy"/>
    <property type="evidence" value="ECO:0007669"/>
    <property type="project" value="TreeGrafter"/>
</dbReference>
<dbReference type="GO" id="GO:0032481">
    <property type="term" value="P:positive regulation of type I interferon production"/>
    <property type="evidence" value="ECO:0007669"/>
    <property type="project" value="InterPro"/>
</dbReference>
<dbReference type="AlphaFoldDB" id="A0A6J8E799"/>
<dbReference type="EMBL" id="CACVKT020008444">
    <property type="protein sequence ID" value="CAC5415462.1"/>
    <property type="molecule type" value="Genomic_DNA"/>
</dbReference>
<dbReference type="Proteomes" id="UP000507470">
    <property type="component" value="Unassembled WGS sequence"/>
</dbReference>
<dbReference type="OrthoDB" id="6062466at2759"/>
<feature type="domain" description="STING ligand-binding" evidence="1">
    <location>
        <begin position="120"/>
        <end position="247"/>
    </location>
</feature>
<keyword evidence="3" id="KW-1185">Reference proteome</keyword>
<dbReference type="GO" id="GO:0005789">
    <property type="term" value="C:endoplasmic reticulum membrane"/>
    <property type="evidence" value="ECO:0007669"/>
    <property type="project" value="TreeGrafter"/>
</dbReference>
<organism evidence="2 3">
    <name type="scientific">Mytilus coruscus</name>
    <name type="common">Sea mussel</name>
    <dbReference type="NCBI Taxonomy" id="42192"/>
    <lineage>
        <taxon>Eukaryota</taxon>
        <taxon>Metazoa</taxon>
        <taxon>Spiralia</taxon>
        <taxon>Lophotrochozoa</taxon>
        <taxon>Mollusca</taxon>
        <taxon>Bivalvia</taxon>
        <taxon>Autobranchia</taxon>
        <taxon>Pteriomorphia</taxon>
        <taxon>Mytilida</taxon>
        <taxon>Mytiloidea</taxon>
        <taxon>Mytilidae</taxon>
        <taxon>Mytilinae</taxon>
        <taxon>Mytilus</taxon>
    </lineage>
</organism>
<name>A0A6J8E799_MYTCO</name>
<proteinExistence type="predicted"/>
<dbReference type="GO" id="GO:0005776">
    <property type="term" value="C:autophagosome"/>
    <property type="evidence" value="ECO:0007669"/>
    <property type="project" value="TreeGrafter"/>
</dbReference>
<dbReference type="InterPro" id="IPR038623">
    <property type="entry name" value="STING_C_sf"/>
</dbReference>
<dbReference type="PANTHER" id="PTHR34339">
    <property type="entry name" value="STIMULATOR OF INTERFERON GENES PROTEIN"/>
    <property type="match status" value="1"/>
</dbReference>
<dbReference type="InterPro" id="IPR055432">
    <property type="entry name" value="STING_LBD"/>
</dbReference>
<dbReference type="GO" id="GO:0002218">
    <property type="term" value="P:activation of innate immune response"/>
    <property type="evidence" value="ECO:0007669"/>
    <property type="project" value="InterPro"/>
</dbReference>